<dbReference type="InterPro" id="IPR000086">
    <property type="entry name" value="NUDIX_hydrolase_dom"/>
</dbReference>
<proteinExistence type="predicted"/>
<dbReference type="Pfam" id="PF00293">
    <property type="entry name" value="NUDIX"/>
    <property type="match status" value="1"/>
</dbReference>
<dbReference type="CDD" id="cd02883">
    <property type="entry name" value="NUDIX_Hydrolase"/>
    <property type="match status" value="1"/>
</dbReference>
<accession>A0A084Y6Y1</accession>
<feature type="compositionally biased region" description="Acidic residues" evidence="1">
    <location>
        <begin position="44"/>
        <end position="68"/>
    </location>
</feature>
<reference evidence="3 4" key="1">
    <citation type="submission" date="2014-02" db="EMBL/GenBank/DDBJ databases">
        <title>Expanding our view of genomic diversity in Candidatus Accumulibacter clades.</title>
        <authorList>
            <person name="Skennerton C.T."/>
            <person name="Barr J.J."/>
            <person name="Slater F.R."/>
            <person name="Bond P.L."/>
            <person name="Tyson G.W."/>
        </authorList>
    </citation>
    <scope>NUCLEOTIDE SEQUENCE [LARGE SCALE GENOMIC DNA]</scope>
    <source>
        <strain evidence="4">BA-91</strain>
    </source>
</reference>
<comment type="caution">
    <text evidence="3">The sequence shown here is derived from an EMBL/GenBank/DDBJ whole genome shotgun (WGS) entry which is preliminary data.</text>
</comment>
<evidence type="ECO:0000256" key="1">
    <source>
        <dbReference type="SAM" id="MobiDB-lite"/>
    </source>
</evidence>
<dbReference type="PROSITE" id="PS51462">
    <property type="entry name" value="NUDIX"/>
    <property type="match status" value="1"/>
</dbReference>
<name>A0A084Y6Y1_9PROT</name>
<gene>
    <name evidence="3" type="ORF">AW09_004429</name>
</gene>
<dbReference type="SUPFAM" id="SSF55811">
    <property type="entry name" value="Nudix"/>
    <property type="match status" value="1"/>
</dbReference>
<feature type="domain" description="Nudix hydrolase" evidence="2">
    <location>
        <begin position="156"/>
        <end position="279"/>
    </location>
</feature>
<evidence type="ECO:0000313" key="3">
    <source>
        <dbReference type="EMBL" id="KFB70475.1"/>
    </source>
</evidence>
<sequence>MEVLLERLQALEAFVAAVLLGTNTVYMPGRTLKDYVWERAAAEAETDEDECEECAVDEDDPRADEPEPEPGLPLHPRLDEHGKPVKIKHPSTPTKLGAWHDAHQSATVIPDGPMPTQLNGVSFAPWSDAPTTLIGWKNVPGQMGDLVEPVLQVGLGKHAAAGVVVEEVDGRVWIVHPSNGFGGYSATFPKGRADALGSHLQAVAIREAHEEAGLQVQITGFLADSQRTMTTTRYYLARRVGGNPADMGWESQAVSLVPRAALASFLTNSKDAPLLKALLMSPD</sequence>
<dbReference type="Gene3D" id="3.90.79.10">
    <property type="entry name" value="Nucleoside Triphosphate Pyrophosphohydrolase"/>
    <property type="match status" value="1"/>
</dbReference>
<dbReference type="EMBL" id="JDVG02000696">
    <property type="protein sequence ID" value="KFB70475.1"/>
    <property type="molecule type" value="Genomic_DNA"/>
</dbReference>
<protein>
    <submittedName>
        <fullName evidence="3">NUDIX domain protein</fullName>
    </submittedName>
</protein>
<dbReference type="InterPro" id="IPR015797">
    <property type="entry name" value="NUDIX_hydrolase-like_dom_sf"/>
</dbReference>
<feature type="region of interest" description="Disordered" evidence="1">
    <location>
        <begin position="43"/>
        <end position="82"/>
    </location>
</feature>
<organism evidence="3 4">
    <name type="scientific">Candidatus Accumulibacter phosphatis</name>
    <dbReference type="NCBI Taxonomy" id="327160"/>
    <lineage>
        <taxon>Bacteria</taxon>
        <taxon>Pseudomonadati</taxon>
        <taxon>Pseudomonadota</taxon>
        <taxon>Betaproteobacteria</taxon>
        <taxon>Candidatus Accumulibacter</taxon>
    </lineage>
</organism>
<dbReference type="GO" id="GO:0003824">
    <property type="term" value="F:catalytic activity"/>
    <property type="evidence" value="ECO:0007669"/>
    <property type="project" value="UniProtKB-ARBA"/>
</dbReference>
<dbReference type="Proteomes" id="UP000020077">
    <property type="component" value="Unassembled WGS sequence"/>
</dbReference>
<evidence type="ECO:0000259" key="2">
    <source>
        <dbReference type="PROSITE" id="PS51462"/>
    </source>
</evidence>
<evidence type="ECO:0000313" key="4">
    <source>
        <dbReference type="Proteomes" id="UP000020077"/>
    </source>
</evidence>
<dbReference type="AlphaFoldDB" id="A0A084Y6Y1"/>